<protein>
    <submittedName>
        <fullName evidence="4">SDR family NAD(P)-dependent oxidoreductase</fullName>
    </submittedName>
</protein>
<comment type="similarity">
    <text evidence="1 3">Belongs to the short-chain dehydrogenases/reductases (SDR) family.</text>
</comment>
<proteinExistence type="inferred from homology"/>
<dbReference type="RefSeq" id="WP_342372230.1">
    <property type="nucleotide sequence ID" value="NZ_CP115965.1"/>
</dbReference>
<dbReference type="Gene3D" id="3.40.50.720">
    <property type="entry name" value="NAD(P)-binding Rossmann-like Domain"/>
    <property type="match status" value="1"/>
</dbReference>
<dbReference type="InterPro" id="IPR002347">
    <property type="entry name" value="SDR_fam"/>
</dbReference>
<gene>
    <name evidence="4" type="ORF">PCC79_14485</name>
</gene>
<evidence type="ECO:0000256" key="3">
    <source>
        <dbReference type="RuleBase" id="RU000363"/>
    </source>
</evidence>
<dbReference type="PRINTS" id="PR00080">
    <property type="entry name" value="SDRFAMILY"/>
</dbReference>
<keyword evidence="5" id="KW-1185">Reference proteome</keyword>
<evidence type="ECO:0000313" key="4">
    <source>
        <dbReference type="EMBL" id="WZW98083.1"/>
    </source>
</evidence>
<name>A0ABZ3C6H1_9ACTN</name>
<dbReference type="PANTHER" id="PTHR24322:SF736">
    <property type="entry name" value="RETINOL DEHYDROGENASE 10"/>
    <property type="match status" value="1"/>
</dbReference>
<evidence type="ECO:0000256" key="2">
    <source>
        <dbReference type="ARBA" id="ARBA00023002"/>
    </source>
</evidence>
<accession>A0ABZ3C6H1</accession>
<evidence type="ECO:0000313" key="5">
    <source>
        <dbReference type="Proteomes" id="UP001434337"/>
    </source>
</evidence>
<organism evidence="4 5">
    <name type="scientific">Propioniciclava soli</name>
    <dbReference type="NCBI Taxonomy" id="2775081"/>
    <lineage>
        <taxon>Bacteria</taxon>
        <taxon>Bacillati</taxon>
        <taxon>Actinomycetota</taxon>
        <taxon>Actinomycetes</taxon>
        <taxon>Propionibacteriales</taxon>
        <taxon>Propionibacteriaceae</taxon>
        <taxon>Propioniciclava</taxon>
    </lineage>
</organism>
<dbReference type="Proteomes" id="UP001434337">
    <property type="component" value="Chromosome"/>
</dbReference>
<sequence>MDDGVRGARVLVTGAAQGMGRMYVERALAEGAAAVHAWDADSARLGELAGLFARYPGVLTSATVVDIADADAVADAFAGLPAEGVDVLVNNAGIVRGNDLFWEAEVADLAATIAVNVLGAMLVTRAVLPGMVERRRPARVVTIASAAALTPNPRMAAYAASKAGVASWSESVRVELERAGHAHVKVTTVYPSYVSTGMFAGARGPLLTPVVEPEVVVGAVWRAMLAGRPTVMVPSSVRTAKVLRGLLPARAYDLVAGRLFRVYGSMDAFTGRPE</sequence>
<dbReference type="PANTHER" id="PTHR24322">
    <property type="entry name" value="PKSB"/>
    <property type="match status" value="1"/>
</dbReference>
<dbReference type="SUPFAM" id="SSF51735">
    <property type="entry name" value="NAD(P)-binding Rossmann-fold domains"/>
    <property type="match status" value="1"/>
</dbReference>
<dbReference type="Pfam" id="PF00106">
    <property type="entry name" value="adh_short"/>
    <property type="match status" value="1"/>
</dbReference>
<reference evidence="4 5" key="1">
    <citation type="journal article" date="2023" name="Environ Microbiome">
        <title>A coral-associated actinobacterium mitigates coral bleaching under heat stress.</title>
        <authorList>
            <person name="Li J."/>
            <person name="Zou Y."/>
            <person name="Li Q."/>
            <person name="Zhang J."/>
            <person name="Bourne D.G."/>
            <person name="Lyu Y."/>
            <person name="Liu C."/>
            <person name="Zhang S."/>
        </authorList>
    </citation>
    <scope>NUCLEOTIDE SEQUENCE [LARGE SCALE GENOMIC DNA]</scope>
    <source>
        <strain evidence="4 5">SCSIO 13291</strain>
    </source>
</reference>
<dbReference type="PRINTS" id="PR00081">
    <property type="entry name" value="GDHRDH"/>
</dbReference>
<dbReference type="InterPro" id="IPR036291">
    <property type="entry name" value="NAD(P)-bd_dom_sf"/>
</dbReference>
<dbReference type="PROSITE" id="PS00061">
    <property type="entry name" value="ADH_SHORT"/>
    <property type="match status" value="1"/>
</dbReference>
<dbReference type="EMBL" id="CP115965">
    <property type="protein sequence ID" value="WZW98083.1"/>
    <property type="molecule type" value="Genomic_DNA"/>
</dbReference>
<dbReference type="InterPro" id="IPR020904">
    <property type="entry name" value="Sc_DH/Rdtase_CS"/>
</dbReference>
<keyword evidence="2" id="KW-0560">Oxidoreductase</keyword>
<evidence type="ECO:0000256" key="1">
    <source>
        <dbReference type="ARBA" id="ARBA00006484"/>
    </source>
</evidence>